<feature type="transmembrane region" description="Helical" evidence="6">
    <location>
        <begin position="108"/>
        <end position="127"/>
    </location>
</feature>
<dbReference type="EMBL" id="LSSN01001395">
    <property type="protein sequence ID" value="OMJ19800.1"/>
    <property type="molecule type" value="Genomic_DNA"/>
</dbReference>
<comment type="similarity">
    <text evidence="2">Belongs to the major facilitator superfamily. Proton-dependent oligopeptide transporter (POT/PTR) (TC 2.A.17) family.</text>
</comment>
<dbReference type="STRING" id="133412.A0A1R1XYR1"/>
<comment type="subcellular location">
    <subcellularLocation>
        <location evidence="1">Membrane</location>
        <topology evidence="1">Multi-pass membrane protein</topology>
    </subcellularLocation>
</comment>
<evidence type="ECO:0000256" key="1">
    <source>
        <dbReference type="ARBA" id="ARBA00004141"/>
    </source>
</evidence>
<keyword evidence="5 6" id="KW-0472">Membrane</keyword>
<evidence type="ECO:0000256" key="4">
    <source>
        <dbReference type="ARBA" id="ARBA00022989"/>
    </source>
</evidence>
<dbReference type="AlphaFoldDB" id="A0A1R1XYR1"/>
<dbReference type="GO" id="GO:0016020">
    <property type="term" value="C:membrane"/>
    <property type="evidence" value="ECO:0007669"/>
    <property type="project" value="UniProtKB-SubCell"/>
</dbReference>
<feature type="transmembrane region" description="Helical" evidence="6">
    <location>
        <begin position="85"/>
        <end position="102"/>
    </location>
</feature>
<organism evidence="7 8">
    <name type="scientific">Smittium culicis</name>
    <dbReference type="NCBI Taxonomy" id="133412"/>
    <lineage>
        <taxon>Eukaryota</taxon>
        <taxon>Fungi</taxon>
        <taxon>Fungi incertae sedis</taxon>
        <taxon>Zoopagomycota</taxon>
        <taxon>Kickxellomycotina</taxon>
        <taxon>Harpellomycetes</taxon>
        <taxon>Harpellales</taxon>
        <taxon>Legeriomycetaceae</taxon>
        <taxon>Smittium</taxon>
    </lineage>
</organism>
<comment type="caution">
    <text evidence="7">The sequence shown here is derived from an EMBL/GenBank/DDBJ whole genome shotgun (WGS) entry which is preliminary data.</text>
</comment>
<dbReference type="OrthoDB" id="8904098at2759"/>
<feature type="transmembrane region" description="Helical" evidence="6">
    <location>
        <begin position="221"/>
        <end position="242"/>
    </location>
</feature>
<feature type="transmembrane region" description="Helical" evidence="6">
    <location>
        <begin position="139"/>
        <end position="161"/>
    </location>
</feature>
<dbReference type="InterPro" id="IPR036259">
    <property type="entry name" value="MFS_trans_sf"/>
</dbReference>
<name>A0A1R1XYR1_9FUNG</name>
<evidence type="ECO:0000256" key="6">
    <source>
        <dbReference type="SAM" id="Phobius"/>
    </source>
</evidence>
<feature type="transmembrane region" description="Helical" evidence="6">
    <location>
        <begin position="40"/>
        <end position="65"/>
    </location>
</feature>
<gene>
    <name evidence="7" type="ORF">AYI70_g4513</name>
</gene>
<dbReference type="Pfam" id="PF00854">
    <property type="entry name" value="PTR2"/>
    <property type="match status" value="1"/>
</dbReference>
<dbReference type="Proteomes" id="UP000187283">
    <property type="component" value="Unassembled WGS sequence"/>
</dbReference>
<evidence type="ECO:0000256" key="2">
    <source>
        <dbReference type="ARBA" id="ARBA00005982"/>
    </source>
</evidence>
<reference evidence="7 8" key="1">
    <citation type="submission" date="2017-01" db="EMBL/GenBank/DDBJ databases">
        <authorList>
            <person name="Mah S.A."/>
            <person name="Swanson W.J."/>
            <person name="Moy G.W."/>
            <person name="Vacquier V.D."/>
        </authorList>
    </citation>
    <scope>NUCLEOTIDE SEQUENCE [LARGE SCALE GENOMIC DNA]</scope>
    <source>
        <strain evidence="7 8">GSMNP</strain>
    </source>
</reference>
<keyword evidence="8" id="KW-1185">Reference proteome</keyword>
<evidence type="ECO:0000256" key="5">
    <source>
        <dbReference type="ARBA" id="ARBA00023136"/>
    </source>
</evidence>
<dbReference type="InterPro" id="IPR000109">
    <property type="entry name" value="POT_fam"/>
</dbReference>
<protein>
    <submittedName>
        <fullName evidence="7">Solute carrier family 15 member 1</fullName>
    </submittedName>
</protein>
<dbReference type="SUPFAM" id="SSF103473">
    <property type="entry name" value="MFS general substrate transporter"/>
    <property type="match status" value="1"/>
</dbReference>
<proteinExistence type="inferred from homology"/>
<evidence type="ECO:0000313" key="7">
    <source>
        <dbReference type="EMBL" id="OMJ19800.1"/>
    </source>
</evidence>
<dbReference type="PANTHER" id="PTHR11654">
    <property type="entry name" value="OLIGOPEPTIDE TRANSPORTER-RELATED"/>
    <property type="match status" value="1"/>
</dbReference>
<accession>A0A1R1XYR1</accession>
<keyword evidence="4 6" id="KW-1133">Transmembrane helix</keyword>
<sequence>MNKYEKGLVVEDNSPDEFGYYRTRPDDFKVGIPDTLNMRILLPIVFELLKSISYFGIVYFFTTYIWMDIGMDRKFIARIKTGLNFFYYFAILLGAVLSDQYFGNFKMIFFSSCLTVVGMILIGISTLETIKDSVKVPLFIVSMFLLFGIGSSFINPSIIAFSGNQVRKGYKPTKTDGVYIDSRATVERCYRYIYSASIVGGIVGTYIAPRIKNYDSPIINPLSSLAIMFVGIAAFISGYKIYYRNPITESSISKAYRCIKYALNNKKSSNSNWLDSSKSSKGGNYDDEFVDGLKRIKSMTT</sequence>
<dbReference type="GO" id="GO:0022857">
    <property type="term" value="F:transmembrane transporter activity"/>
    <property type="evidence" value="ECO:0007669"/>
    <property type="project" value="InterPro"/>
</dbReference>
<dbReference type="Gene3D" id="1.20.1250.20">
    <property type="entry name" value="MFS general substrate transporter like domains"/>
    <property type="match status" value="1"/>
</dbReference>
<feature type="transmembrane region" description="Helical" evidence="6">
    <location>
        <begin position="192"/>
        <end position="209"/>
    </location>
</feature>
<evidence type="ECO:0000313" key="8">
    <source>
        <dbReference type="Proteomes" id="UP000187283"/>
    </source>
</evidence>
<keyword evidence="3 6" id="KW-0812">Transmembrane</keyword>
<evidence type="ECO:0000256" key="3">
    <source>
        <dbReference type="ARBA" id="ARBA00022692"/>
    </source>
</evidence>